<sequence length="426" mass="48577">MNICSTQNKTFSFHSTLQFRCVGGKVSTIKMSKVKKHPIADPKNPRVLLRPVRKPFKVNTTPPIASQFNNPESSDIVLKVGNDLYYSHRIVLCAASEVFSSMLGPDWIESKKSELVLREDSCCVKVFRNFLQYLYSGSLCIKNDHVFSVFLLADKYNVKNLYDECVKQIVDSLSVRVELIPTTFISKSVSASSLSFLSSDTSSSDSESSDSYVNVIDPSPHDSPMKRLCKKQKRKEILVPEEGFSMDLVIKMANYFANKAISEAALYNLESRLVNSFRQNNYSVWNSLDESLVTKMLSDTNFYVGESILFSATKKWLNFHPDRQKKDVIKRVISQIRFPVLSIEELYDVEQDEIIRGCDEAKELVTDAIRFNLFKGCKKATSNENWNAPRYQRRCKKEKGFEYLGMPAMFEMLKPSGSSSKKKKLS</sequence>
<dbReference type="SUPFAM" id="SSF54695">
    <property type="entry name" value="POZ domain"/>
    <property type="match status" value="1"/>
</dbReference>
<name>A0A8S4PJ51_OWEFU</name>
<protein>
    <recommendedName>
        <fullName evidence="2">BTB domain-containing protein</fullName>
    </recommendedName>
</protein>
<evidence type="ECO:0000259" key="2">
    <source>
        <dbReference type="PROSITE" id="PS50097"/>
    </source>
</evidence>
<feature type="domain" description="BTB" evidence="2">
    <location>
        <begin position="74"/>
        <end position="143"/>
    </location>
</feature>
<evidence type="ECO:0000256" key="1">
    <source>
        <dbReference type="SAM" id="MobiDB-lite"/>
    </source>
</evidence>
<dbReference type="PROSITE" id="PS50097">
    <property type="entry name" value="BTB"/>
    <property type="match status" value="1"/>
</dbReference>
<comment type="caution">
    <text evidence="3">The sequence shown here is derived from an EMBL/GenBank/DDBJ whole genome shotgun (WGS) entry which is preliminary data.</text>
</comment>
<keyword evidence="4" id="KW-1185">Reference proteome</keyword>
<feature type="compositionally biased region" description="Low complexity" evidence="1">
    <location>
        <begin position="198"/>
        <end position="211"/>
    </location>
</feature>
<dbReference type="Proteomes" id="UP000749559">
    <property type="component" value="Unassembled WGS sequence"/>
</dbReference>
<gene>
    <name evidence="3" type="ORF">OFUS_LOCUS18009</name>
</gene>
<dbReference type="Gene3D" id="1.25.40.420">
    <property type="match status" value="1"/>
</dbReference>
<dbReference type="Gene3D" id="3.30.710.10">
    <property type="entry name" value="Potassium Channel Kv1.1, Chain A"/>
    <property type="match status" value="1"/>
</dbReference>
<dbReference type="Pfam" id="PF07707">
    <property type="entry name" value="BACK"/>
    <property type="match status" value="1"/>
</dbReference>
<organism evidence="3 4">
    <name type="scientific">Owenia fusiformis</name>
    <name type="common">Polychaete worm</name>
    <dbReference type="NCBI Taxonomy" id="6347"/>
    <lineage>
        <taxon>Eukaryota</taxon>
        <taxon>Metazoa</taxon>
        <taxon>Spiralia</taxon>
        <taxon>Lophotrochozoa</taxon>
        <taxon>Annelida</taxon>
        <taxon>Polychaeta</taxon>
        <taxon>Sedentaria</taxon>
        <taxon>Canalipalpata</taxon>
        <taxon>Sabellida</taxon>
        <taxon>Oweniida</taxon>
        <taxon>Oweniidae</taxon>
        <taxon>Owenia</taxon>
    </lineage>
</organism>
<dbReference type="InterPro" id="IPR011705">
    <property type="entry name" value="BACK"/>
</dbReference>
<dbReference type="OrthoDB" id="2359033at2759"/>
<dbReference type="InterPro" id="IPR000210">
    <property type="entry name" value="BTB/POZ_dom"/>
</dbReference>
<accession>A0A8S4PJ51</accession>
<feature type="region of interest" description="Disordered" evidence="1">
    <location>
        <begin position="198"/>
        <end position="224"/>
    </location>
</feature>
<reference evidence="3" key="1">
    <citation type="submission" date="2022-03" db="EMBL/GenBank/DDBJ databases">
        <authorList>
            <person name="Martin C."/>
        </authorList>
    </citation>
    <scope>NUCLEOTIDE SEQUENCE</scope>
</reference>
<proteinExistence type="predicted"/>
<dbReference type="InterPro" id="IPR051481">
    <property type="entry name" value="BTB-POZ/Galectin-3-binding"/>
</dbReference>
<dbReference type="SMART" id="SM00225">
    <property type="entry name" value="BTB"/>
    <property type="match status" value="1"/>
</dbReference>
<evidence type="ECO:0000313" key="4">
    <source>
        <dbReference type="Proteomes" id="UP000749559"/>
    </source>
</evidence>
<dbReference type="AlphaFoldDB" id="A0A8S4PJ51"/>
<evidence type="ECO:0000313" key="3">
    <source>
        <dbReference type="EMBL" id="CAH1793122.1"/>
    </source>
</evidence>
<dbReference type="PANTHER" id="PTHR24410:SF47">
    <property type="entry name" value="BTB DOMAIN-CONTAINING PROTEIN"/>
    <property type="match status" value="1"/>
</dbReference>
<dbReference type="Pfam" id="PF00651">
    <property type="entry name" value="BTB"/>
    <property type="match status" value="1"/>
</dbReference>
<dbReference type="PANTHER" id="PTHR24410">
    <property type="entry name" value="HL07962P-RELATED"/>
    <property type="match status" value="1"/>
</dbReference>
<dbReference type="InterPro" id="IPR011333">
    <property type="entry name" value="SKP1/BTB/POZ_sf"/>
</dbReference>
<dbReference type="EMBL" id="CAIIXF020000008">
    <property type="protein sequence ID" value="CAH1793122.1"/>
    <property type="molecule type" value="Genomic_DNA"/>
</dbReference>